<dbReference type="Pfam" id="PF00389">
    <property type="entry name" value="2-Hacid_dh"/>
    <property type="match status" value="1"/>
</dbReference>
<dbReference type="GO" id="GO:0005829">
    <property type="term" value="C:cytosol"/>
    <property type="evidence" value="ECO:0007669"/>
    <property type="project" value="TreeGrafter"/>
</dbReference>
<organism evidence="7 8">
    <name type="scientific">Caulobacter vibrioides</name>
    <name type="common">Caulobacter crescentus</name>
    <dbReference type="NCBI Taxonomy" id="155892"/>
    <lineage>
        <taxon>Bacteria</taxon>
        <taxon>Pseudomonadati</taxon>
        <taxon>Pseudomonadota</taxon>
        <taxon>Alphaproteobacteria</taxon>
        <taxon>Caulobacterales</taxon>
        <taxon>Caulobacteraceae</taxon>
        <taxon>Caulobacter</taxon>
    </lineage>
</organism>
<dbReference type="Proteomes" id="UP000215616">
    <property type="component" value="Unassembled WGS sequence"/>
</dbReference>
<dbReference type="PROSITE" id="PS00671">
    <property type="entry name" value="D_2_HYDROXYACID_DH_3"/>
    <property type="match status" value="1"/>
</dbReference>
<evidence type="ECO:0000313" key="8">
    <source>
        <dbReference type="Proteomes" id="UP000215616"/>
    </source>
</evidence>
<feature type="domain" description="D-isomer specific 2-hydroxyacid dehydrogenase NAD-binding" evidence="6">
    <location>
        <begin position="108"/>
        <end position="288"/>
    </location>
</feature>
<evidence type="ECO:0000256" key="3">
    <source>
        <dbReference type="ARBA" id="ARBA00023027"/>
    </source>
</evidence>
<dbReference type="InterPro" id="IPR006139">
    <property type="entry name" value="D-isomer_2_OHA_DH_cat_dom"/>
</dbReference>
<keyword evidence="2 4" id="KW-0560">Oxidoreductase</keyword>
<dbReference type="PROSITE" id="PS00670">
    <property type="entry name" value="D_2_HYDROXYACID_DH_2"/>
    <property type="match status" value="1"/>
</dbReference>
<reference evidence="7 8" key="1">
    <citation type="submission" date="2017-03" db="EMBL/GenBank/DDBJ databases">
        <title>Lifting the veil on microbial sulfur biogeochemistry in mining wastewaters.</title>
        <authorList>
            <person name="Kantor R.S."/>
            <person name="Colenbrander Nelson T."/>
            <person name="Marshall S."/>
            <person name="Bennett D."/>
            <person name="Apte S."/>
            <person name="Camacho D."/>
            <person name="Thomas B.C."/>
            <person name="Warren L.A."/>
            <person name="Banfield J.F."/>
        </authorList>
    </citation>
    <scope>NUCLEOTIDE SEQUENCE [LARGE SCALE GENOMIC DNA]</scope>
    <source>
        <strain evidence="7">32-67-7</strain>
    </source>
</reference>
<evidence type="ECO:0000256" key="4">
    <source>
        <dbReference type="RuleBase" id="RU003719"/>
    </source>
</evidence>
<dbReference type="EMBL" id="NCDQ01000003">
    <property type="protein sequence ID" value="OYX06478.1"/>
    <property type="molecule type" value="Genomic_DNA"/>
</dbReference>
<dbReference type="Pfam" id="PF02826">
    <property type="entry name" value="2-Hacid_dh_C"/>
    <property type="match status" value="1"/>
</dbReference>
<gene>
    <name evidence="7" type="ORF">B7Z12_00420</name>
</gene>
<dbReference type="SUPFAM" id="SSF51735">
    <property type="entry name" value="NAD(P)-binding Rossmann-fold domains"/>
    <property type="match status" value="1"/>
</dbReference>
<dbReference type="AlphaFoldDB" id="A0A258DFH4"/>
<dbReference type="SUPFAM" id="SSF52283">
    <property type="entry name" value="Formate/glycerate dehydrogenase catalytic domain-like"/>
    <property type="match status" value="1"/>
</dbReference>
<dbReference type="PANTHER" id="PTHR10996:SF283">
    <property type="entry name" value="GLYOXYLATE_HYDROXYPYRUVATE REDUCTASE B"/>
    <property type="match status" value="1"/>
</dbReference>
<protein>
    <submittedName>
        <fullName evidence="7">D-glycerate dehydrogenase</fullName>
    </submittedName>
</protein>
<comment type="similarity">
    <text evidence="1 4">Belongs to the D-isomer specific 2-hydroxyacid dehydrogenase family.</text>
</comment>
<evidence type="ECO:0000256" key="1">
    <source>
        <dbReference type="ARBA" id="ARBA00005854"/>
    </source>
</evidence>
<keyword evidence="3" id="KW-0520">NAD</keyword>
<dbReference type="InterPro" id="IPR036291">
    <property type="entry name" value="NAD(P)-bd_dom_sf"/>
</dbReference>
<dbReference type="GO" id="GO:0016618">
    <property type="term" value="F:hydroxypyruvate reductase [NAD(P)H] activity"/>
    <property type="evidence" value="ECO:0007669"/>
    <property type="project" value="TreeGrafter"/>
</dbReference>
<dbReference type="InterPro" id="IPR006140">
    <property type="entry name" value="D-isomer_DH_NAD-bd"/>
</dbReference>
<comment type="caution">
    <text evidence="7">The sequence shown here is derived from an EMBL/GenBank/DDBJ whole genome shotgun (WGS) entry which is preliminary data.</text>
</comment>
<name>A0A258DFH4_CAUVI</name>
<dbReference type="Gene3D" id="3.40.50.720">
    <property type="entry name" value="NAD(P)-binding Rossmann-like Domain"/>
    <property type="match status" value="2"/>
</dbReference>
<dbReference type="FunFam" id="3.40.50.720:FF:000203">
    <property type="entry name" value="D-3-phosphoglycerate dehydrogenase (SerA)"/>
    <property type="match status" value="1"/>
</dbReference>
<feature type="domain" description="D-isomer specific 2-hydroxyacid dehydrogenase catalytic" evidence="5">
    <location>
        <begin position="12"/>
        <end position="319"/>
    </location>
</feature>
<evidence type="ECO:0000256" key="2">
    <source>
        <dbReference type="ARBA" id="ARBA00023002"/>
    </source>
</evidence>
<evidence type="ECO:0000259" key="5">
    <source>
        <dbReference type="Pfam" id="PF00389"/>
    </source>
</evidence>
<dbReference type="GO" id="GO:0030267">
    <property type="term" value="F:glyoxylate reductase (NADPH) activity"/>
    <property type="evidence" value="ECO:0007669"/>
    <property type="project" value="TreeGrafter"/>
</dbReference>
<evidence type="ECO:0000259" key="6">
    <source>
        <dbReference type="Pfam" id="PF02826"/>
    </source>
</evidence>
<proteinExistence type="inferred from homology"/>
<dbReference type="InterPro" id="IPR050223">
    <property type="entry name" value="D-isomer_2-hydroxyacid_DH"/>
</dbReference>
<dbReference type="PANTHER" id="PTHR10996">
    <property type="entry name" value="2-HYDROXYACID DEHYDROGENASE-RELATED"/>
    <property type="match status" value="1"/>
</dbReference>
<dbReference type="InterPro" id="IPR029753">
    <property type="entry name" value="D-isomer_DH_CS"/>
</dbReference>
<evidence type="ECO:0000313" key="7">
    <source>
        <dbReference type="EMBL" id="OYX06478.1"/>
    </source>
</evidence>
<accession>A0A258DFH4</accession>
<dbReference type="GO" id="GO:0051287">
    <property type="term" value="F:NAD binding"/>
    <property type="evidence" value="ECO:0007669"/>
    <property type="project" value="InterPro"/>
</dbReference>
<dbReference type="CDD" id="cd05301">
    <property type="entry name" value="GDH"/>
    <property type="match status" value="1"/>
</dbReference>
<sequence>MTRILLTRRWPEAAERRMAELGEVTLNPGDQPLTAAQMRQALADYDVVCPTVTDALPAEVWPDNPRVRALCNYGVGVNHIDLAAAKARGVVVTNTPDVLTEATAEIALTLLLMVARRAGEGEREVRAGAWTGWRPTHLQGQLMTGKTVGVIGFGRIGQSFARKAHFGLGMKVIYNARNRASPEVEAETGAVYESSLDELIEVSDAVSLHCPGGAATHHLIDATRLARMKSTAILVNTARGTVVDEAALVDALKAGSIAGAGLDVFEAEPKVHPGLLDLDNAVLLPHLGSATVETRVEMGMRVAANLEAILKGEAPGDRVA</sequence>